<evidence type="ECO:0000256" key="4">
    <source>
        <dbReference type="ARBA" id="ARBA00022619"/>
    </source>
</evidence>
<organism evidence="9 10">
    <name type="scientific">Richelia intracellularis HH01</name>
    <dbReference type="NCBI Taxonomy" id="1165094"/>
    <lineage>
        <taxon>Bacteria</taxon>
        <taxon>Bacillati</taxon>
        <taxon>Cyanobacteriota</taxon>
        <taxon>Cyanophyceae</taxon>
        <taxon>Nostocales</taxon>
        <taxon>Nostocaceae</taxon>
        <taxon>Richelia</taxon>
    </lineage>
</organism>
<comment type="caution">
    <text evidence="9">The sequence shown here is derived from an EMBL/GenBank/DDBJ whole genome shotgun (WGS) entry which is preliminary data.</text>
</comment>
<gene>
    <name evidence="8" type="primary">ribH</name>
    <name evidence="9" type="ORF">RINTHH_15300</name>
</gene>
<dbReference type="InterPro" id="IPR036467">
    <property type="entry name" value="LS/RS_sf"/>
</dbReference>
<comment type="function">
    <text evidence="8">Catalyzes the formation of 6,7-dimethyl-8-ribityllumazine by condensation of 5-amino-6-(D-ribitylamino)uracil with 3,4-dihydroxy-2-butanone 4-phosphate. This is the penultimate step in the biosynthesis of riboflavin.</text>
</comment>
<dbReference type="UniPathway" id="UPA00275">
    <property type="reaction ID" value="UER00404"/>
</dbReference>
<evidence type="ECO:0000256" key="8">
    <source>
        <dbReference type="HAMAP-Rule" id="MF_00178"/>
    </source>
</evidence>
<dbReference type="Pfam" id="PF00885">
    <property type="entry name" value="DMRL_synthase"/>
    <property type="match status" value="1"/>
</dbReference>
<dbReference type="EMBL" id="CAIY01000054">
    <property type="protein sequence ID" value="CCH67685.1"/>
    <property type="molecule type" value="Genomic_DNA"/>
</dbReference>
<evidence type="ECO:0000256" key="5">
    <source>
        <dbReference type="ARBA" id="ARBA00022679"/>
    </source>
</evidence>
<evidence type="ECO:0000256" key="7">
    <source>
        <dbReference type="ARBA" id="ARBA00072606"/>
    </source>
</evidence>
<dbReference type="Proteomes" id="UP000053051">
    <property type="component" value="Unassembled WGS sequence"/>
</dbReference>
<dbReference type="GO" id="GO:0000906">
    <property type="term" value="F:6,7-dimethyl-8-ribityllumazine synthase activity"/>
    <property type="evidence" value="ECO:0007669"/>
    <property type="project" value="UniProtKB-UniRule"/>
</dbReference>
<reference evidence="10" key="2">
    <citation type="submission" date="2016-01" db="EMBL/GenBank/DDBJ databases">
        <title>Diatom-associated endosymboitic cyanobacterium lacks core nitrogen metabolism enzymes.</title>
        <authorList>
            <person name="Hilton J.A."/>
            <person name="Foster R.A."/>
            <person name="Tripp H.J."/>
            <person name="Carter B.J."/>
            <person name="Zehr J.P."/>
            <person name="Villareal T.A."/>
        </authorList>
    </citation>
    <scope>NUCLEOTIDE SEQUENCE [LARGE SCALE GENOMIC DNA]</scope>
    <source>
        <strain evidence="10">HH01</strain>
    </source>
</reference>
<feature type="binding site" evidence="8">
    <location>
        <begin position="90"/>
        <end position="91"/>
    </location>
    <ligand>
        <name>(2S)-2-hydroxy-3-oxobutyl phosphate</name>
        <dbReference type="ChEBI" id="CHEBI:58830"/>
    </ligand>
</feature>
<dbReference type="GO" id="GO:0005829">
    <property type="term" value="C:cytosol"/>
    <property type="evidence" value="ECO:0007669"/>
    <property type="project" value="TreeGrafter"/>
</dbReference>
<name>M1X2Z5_9NOST</name>
<feature type="binding site" evidence="8">
    <location>
        <position position="118"/>
    </location>
    <ligand>
        <name>5-amino-6-(D-ribitylamino)uracil</name>
        <dbReference type="ChEBI" id="CHEBI:15934"/>
    </ligand>
</feature>
<dbReference type="OrthoDB" id="9809709at2"/>
<dbReference type="InterPro" id="IPR002180">
    <property type="entry name" value="LS/RS"/>
</dbReference>
<evidence type="ECO:0000256" key="6">
    <source>
        <dbReference type="ARBA" id="ARBA00048785"/>
    </source>
</evidence>
<proteinExistence type="inferred from homology"/>
<protein>
    <recommendedName>
        <fullName evidence="7 8">6,7-dimethyl-8-ribityllumazine synthase</fullName>
        <shortName evidence="8">DMRL synthase</shortName>
        <shortName evidence="8">LS</shortName>
        <shortName evidence="8">Lumazine synthase</shortName>
        <ecNumber evidence="3 8">2.5.1.78</ecNumber>
    </recommendedName>
</protein>
<dbReference type="SUPFAM" id="SSF52121">
    <property type="entry name" value="Lumazine synthase"/>
    <property type="match status" value="1"/>
</dbReference>
<dbReference type="STRING" id="1165094.RINTHH_15300"/>
<dbReference type="AlphaFoldDB" id="M1X2Z5"/>
<dbReference type="PANTHER" id="PTHR21058:SF0">
    <property type="entry name" value="6,7-DIMETHYL-8-RIBITYLLUMAZINE SYNTHASE"/>
    <property type="match status" value="1"/>
</dbReference>
<evidence type="ECO:0000256" key="2">
    <source>
        <dbReference type="ARBA" id="ARBA00007424"/>
    </source>
</evidence>
<dbReference type="Gene3D" id="3.40.50.960">
    <property type="entry name" value="Lumazine/riboflavin synthase"/>
    <property type="match status" value="1"/>
</dbReference>
<keyword evidence="5 8" id="KW-0808">Transferase</keyword>
<evidence type="ECO:0000256" key="1">
    <source>
        <dbReference type="ARBA" id="ARBA00004917"/>
    </source>
</evidence>
<keyword evidence="10" id="KW-1185">Reference proteome</keyword>
<dbReference type="NCBIfam" id="TIGR00114">
    <property type="entry name" value="lumazine-synth"/>
    <property type="match status" value="1"/>
</dbReference>
<dbReference type="RefSeq" id="WP_008234554.1">
    <property type="nucleotide sequence ID" value="NZ_CAIY01000054.1"/>
</dbReference>
<feature type="binding site" evidence="8">
    <location>
        <position position="132"/>
    </location>
    <ligand>
        <name>(2S)-2-hydroxy-3-oxobutyl phosphate</name>
        <dbReference type="ChEBI" id="CHEBI:58830"/>
    </ligand>
</feature>
<dbReference type="GO" id="GO:0009231">
    <property type="term" value="P:riboflavin biosynthetic process"/>
    <property type="evidence" value="ECO:0007669"/>
    <property type="project" value="UniProtKB-UniRule"/>
</dbReference>
<feature type="binding site" evidence="8">
    <location>
        <begin position="61"/>
        <end position="63"/>
    </location>
    <ligand>
        <name>5-amino-6-(D-ribitylamino)uracil</name>
        <dbReference type="ChEBI" id="CHEBI:15934"/>
    </ligand>
</feature>
<accession>M1X2Z5</accession>
<dbReference type="GO" id="GO:0009349">
    <property type="term" value="C:riboflavin synthase complex"/>
    <property type="evidence" value="ECO:0007669"/>
    <property type="project" value="UniProtKB-UniRule"/>
</dbReference>
<dbReference type="HAMAP" id="MF_00178">
    <property type="entry name" value="Lumazine_synth"/>
    <property type="match status" value="1"/>
</dbReference>
<comment type="pathway">
    <text evidence="1 8">Cofactor biosynthesis; riboflavin biosynthesis; riboflavin from 2-hydroxy-3-oxobutyl phosphate and 5-amino-6-(D-ribitylamino)uracil: step 1/2.</text>
</comment>
<sequence>MAVFEGNFTLTEPLIFSIVVARFNDLVTNKLLEGCQDCLKRHGVDTNTQGSQVDYVWVPGCFEVPLIARRLALSQRYHAIICLGAIIRGQTPHFDYVSSEVAKGVANASFQTGVPIIFGILTTDTMQQALERAGIKSNLGWEYAMNAIEMASLMQNIHSHLTPLYSAEST</sequence>
<comment type="catalytic activity">
    <reaction evidence="6 8">
        <text>(2S)-2-hydroxy-3-oxobutyl phosphate + 5-amino-6-(D-ribitylamino)uracil = 6,7-dimethyl-8-(1-D-ribityl)lumazine + phosphate + 2 H2O + H(+)</text>
        <dbReference type="Rhea" id="RHEA:26152"/>
        <dbReference type="ChEBI" id="CHEBI:15377"/>
        <dbReference type="ChEBI" id="CHEBI:15378"/>
        <dbReference type="ChEBI" id="CHEBI:15934"/>
        <dbReference type="ChEBI" id="CHEBI:43474"/>
        <dbReference type="ChEBI" id="CHEBI:58201"/>
        <dbReference type="ChEBI" id="CHEBI:58830"/>
        <dbReference type="EC" id="2.5.1.78"/>
    </reaction>
</comment>
<dbReference type="EC" id="2.5.1.78" evidence="3 8"/>
<feature type="binding site" evidence="8">
    <location>
        <begin position="85"/>
        <end position="87"/>
    </location>
    <ligand>
        <name>5-amino-6-(D-ribitylamino)uracil</name>
        <dbReference type="ChEBI" id="CHEBI:15934"/>
    </ligand>
</feature>
<feature type="binding site" evidence="8">
    <location>
        <position position="23"/>
    </location>
    <ligand>
        <name>5-amino-6-(D-ribitylamino)uracil</name>
        <dbReference type="ChEBI" id="CHEBI:15934"/>
    </ligand>
</feature>
<evidence type="ECO:0000313" key="10">
    <source>
        <dbReference type="Proteomes" id="UP000053051"/>
    </source>
</evidence>
<comment type="similarity">
    <text evidence="2 8">Belongs to the DMRL synthase family.</text>
</comment>
<evidence type="ECO:0000256" key="3">
    <source>
        <dbReference type="ARBA" id="ARBA00012664"/>
    </source>
</evidence>
<feature type="active site" description="Proton donor" evidence="8">
    <location>
        <position position="93"/>
    </location>
</feature>
<dbReference type="InterPro" id="IPR034964">
    <property type="entry name" value="LS"/>
</dbReference>
<dbReference type="PANTHER" id="PTHR21058">
    <property type="entry name" value="6,7-DIMETHYL-8-RIBITYLLUMAZINE SYNTHASE DMRL SYNTHASE LUMAZINE SYNTHASE"/>
    <property type="match status" value="1"/>
</dbReference>
<keyword evidence="4 8" id="KW-0686">Riboflavin biosynthesis</keyword>
<dbReference type="FunFam" id="3.40.50.960:FF:000001">
    <property type="entry name" value="6,7-dimethyl-8-ribityllumazine synthase"/>
    <property type="match status" value="1"/>
</dbReference>
<reference evidence="9 10" key="1">
    <citation type="submission" date="2012-05" db="EMBL/GenBank/DDBJ databases">
        <authorList>
            <person name="Hilton J."/>
        </authorList>
    </citation>
    <scope>NUCLEOTIDE SEQUENCE [LARGE SCALE GENOMIC DNA]</scope>
    <source>
        <strain evidence="9 10">HH01</strain>
    </source>
</reference>
<evidence type="ECO:0000313" key="9">
    <source>
        <dbReference type="EMBL" id="CCH67685.1"/>
    </source>
</evidence>
<dbReference type="CDD" id="cd09209">
    <property type="entry name" value="Lumazine_synthase-I"/>
    <property type="match status" value="1"/>
</dbReference>